<dbReference type="SUPFAM" id="SSF52172">
    <property type="entry name" value="CheY-like"/>
    <property type="match status" value="1"/>
</dbReference>
<accession>A0A1B2DTY9</accession>
<dbReference type="KEGG" id="pib:BBD41_00430"/>
<dbReference type="Gene3D" id="1.10.10.10">
    <property type="entry name" value="Winged helix-like DNA-binding domain superfamily/Winged helix DNA-binding domain"/>
    <property type="match status" value="1"/>
</dbReference>
<dbReference type="PROSITE" id="PS50110">
    <property type="entry name" value="RESPONSE_REGULATORY"/>
    <property type="match status" value="1"/>
</dbReference>
<dbReference type="AlphaFoldDB" id="A0A1B2DTY9"/>
<dbReference type="PROSITE" id="PS51755">
    <property type="entry name" value="OMPR_PHOB"/>
    <property type="match status" value="1"/>
</dbReference>
<feature type="modified residue" description="4-aspartylphosphate" evidence="7">
    <location>
        <position position="55"/>
    </location>
</feature>
<dbReference type="PANTHER" id="PTHR48111">
    <property type="entry name" value="REGULATOR OF RPOS"/>
    <property type="match status" value="1"/>
</dbReference>
<evidence type="ECO:0000256" key="8">
    <source>
        <dbReference type="PROSITE-ProRule" id="PRU01091"/>
    </source>
</evidence>
<dbReference type="SUPFAM" id="SSF46894">
    <property type="entry name" value="C-terminal effector domain of the bipartite response regulators"/>
    <property type="match status" value="1"/>
</dbReference>
<dbReference type="Pfam" id="PF00486">
    <property type="entry name" value="Trans_reg_C"/>
    <property type="match status" value="1"/>
</dbReference>
<sequence>MRSEAILLVDDEEGILVMLENLLRKEGFIDIVKAGSAVEALNAVQARRFDMIVLDVMLPDMDGFSLCTEMRKTITTPVLFLTARSSDLDKLRGLFLGADDYVTKPFNPLEVIARIQAHLRRSMIVESHHKYAEELYQFKTFTVNRSTGQLIINQKDTPCPAKEFELLLYFCKHPNRVFTAQQLYEQIWGMMVHGDEKTVVIHISRLRKKLEVDPANPKIIVTLRGIGYKFVPPSGG</sequence>
<dbReference type="InterPro" id="IPR036388">
    <property type="entry name" value="WH-like_DNA-bd_sf"/>
</dbReference>
<dbReference type="InterPro" id="IPR001867">
    <property type="entry name" value="OmpR/PhoB-type_DNA-bd"/>
</dbReference>
<dbReference type="RefSeq" id="WP_099476343.1">
    <property type="nucleotide sequence ID" value="NZ_CP016809.1"/>
</dbReference>
<feature type="domain" description="Response regulatory" evidence="9">
    <location>
        <begin position="5"/>
        <end position="119"/>
    </location>
</feature>
<dbReference type="Gene3D" id="3.40.50.2300">
    <property type="match status" value="1"/>
</dbReference>
<dbReference type="GO" id="GO:0006355">
    <property type="term" value="P:regulation of DNA-templated transcription"/>
    <property type="evidence" value="ECO:0007669"/>
    <property type="project" value="InterPro"/>
</dbReference>
<dbReference type="SMART" id="SM00862">
    <property type="entry name" value="Trans_reg_C"/>
    <property type="match status" value="1"/>
</dbReference>
<evidence type="ECO:0000256" key="4">
    <source>
        <dbReference type="ARBA" id="ARBA00023015"/>
    </source>
</evidence>
<dbReference type="CDD" id="cd00383">
    <property type="entry name" value="trans_reg_C"/>
    <property type="match status" value="1"/>
</dbReference>
<dbReference type="InterPro" id="IPR001789">
    <property type="entry name" value="Sig_transdc_resp-reg_receiver"/>
</dbReference>
<keyword evidence="2 7" id="KW-0597">Phosphoprotein</keyword>
<comment type="subcellular location">
    <subcellularLocation>
        <location evidence="1">Cytoplasm</location>
    </subcellularLocation>
</comment>
<dbReference type="Gene3D" id="6.10.250.690">
    <property type="match status" value="1"/>
</dbReference>
<dbReference type="GO" id="GO:0032993">
    <property type="term" value="C:protein-DNA complex"/>
    <property type="evidence" value="ECO:0007669"/>
    <property type="project" value="TreeGrafter"/>
</dbReference>
<evidence type="ECO:0000256" key="7">
    <source>
        <dbReference type="PROSITE-ProRule" id="PRU00169"/>
    </source>
</evidence>
<dbReference type="InterPro" id="IPR011006">
    <property type="entry name" value="CheY-like_superfamily"/>
</dbReference>
<gene>
    <name evidence="11" type="ORF">BBD41_00430</name>
</gene>
<dbReference type="InterPro" id="IPR016032">
    <property type="entry name" value="Sig_transdc_resp-reg_C-effctor"/>
</dbReference>
<keyword evidence="4" id="KW-0805">Transcription regulation</keyword>
<dbReference type="SMART" id="SM00448">
    <property type="entry name" value="REC"/>
    <property type="match status" value="1"/>
</dbReference>
<keyword evidence="6" id="KW-0804">Transcription</keyword>
<feature type="domain" description="OmpR/PhoB-type" evidence="10">
    <location>
        <begin position="133"/>
        <end position="232"/>
    </location>
</feature>
<name>A0A1B2DTY9_9BACL</name>
<dbReference type="CDD" id="cd17574">
    <property type="entry name" value="REC_OmpR"/>
    <property type="match status" value="1"/>
</dbReference>
<evidence type="ECO:0000256" key="1">
    <source>
        <dbReference type="ARBA" id="ARBA00004496"/>
    </source>
</evidence>
<dbReference type="InterPro" id="IPR039420">
    <property type="entry name" value="WalR-like"/>
</dbReference>
<evidence type="ECO:0000259" key="9">
    <source>
        <dbReference type="PROSITE" id="PS50110"/>
    </source>
</evidence>
<organism evidence="11">
    <name type="scientific">Paenibacillus ihbetae</name>
    <dbReference type="NCBI Taxonomy" id="1870820"/>
    <lineage>
        <taxon>Bacteria</taxon>
        <taxon>Bacillati</taxon>
        <taxon>Bacillota</taxon>
        <taxon>Bacilli</taxon>
        <taxon>Bacillales</taxon>
        <taxon>Paenibacillaceae</taxon>
        <taxon>Paenibacillus</taxon>
    </lineage>
</organism>
<evidence type="ECO:0000313" key="11">
    <source>
        <dbReference type="EMBL" id="ANY71175.1"/>
    </source>
</evidence>
<evidence type="ECO:0000259" key="10">
    <source>
        <dbReference type="PROSITE" id="PS51755"/>
    </source>
</evidence>
<keyword evidence="3" id="KW-0902">Two-component regulatory system</keyword>
<dbReference type="GO" id="GO:0000156">
    <property type="term" value="F:phosphorelay response regulator activity"/>
    <property type="evidence" value="ECO:0007669"/>
    <property type="project" value="TreeGrafter"/>
</dbReference>
<evidence type="ECO:0000256" key="3">
    <source>
        <dbReference type="ARBA" id="ARBA00023012"/>
    </source>
</evidence>
<dbReference type="GO" id="GO:0005829">
    <property type="term" value="C:cytosol"/>
    <property type="evidence" value="ECO:0007669"/>
    <property type="project" value="TreeGrafter"/>
</dbReference>
<keyword evidence="5 8" id="KW-0238">DNA-binding</keyword>
<dbReference type="FunFam" id="1.10.10.10:FF:000018">
    <property type="entry name" value="DNA-binding response regulator ResD"/>
    <property type="match status" value="1"/>
</dbReference>
<proteinExistence type="predicted"/>
<dbReference type="Pfam" id="PF00072">
    <property type="entry name" value="Response_reg"/>
    <property type="match status" value="1"/>
</dbReference>
<dbReference type="EMBL" id="CP016809">
    <property type="protein sequence ID" value="ANY71175.1"/>
    <property type="molecule type" value="Genomic_DNA"/>
</dbReference>
<evidence type="ECO:0000256" key="6">
    <source>
        <dbReference type="ARBA" id="ARBA00023163"/>
    </source>
</evidence>
<reference evidence="11" key="1">
    <citation type="submission" date="2016-08" db="EMBL/GenBank/DDBJ databases">
        <title>Complete Genome Seqeunce of Paenibacillus sp. nov. IHBB 9852 from high altitute lake of Indian trans-Himalayas.</title>
        <authorList>
            <person name="Kiran S."/>
            <person name="Swarnkar M.K."/>
            <person name="Rana A."/>
            <person name="Tewari R."/>
            <person name="Gulati A."/>
        </authorList>
    </citation>
    <scope>NUCLEOTIDE SEQUENCE [LARGE SCALE GENOMIC DNA]</scope>
    <source>
        <strain evidence="11">IHBB 9852</strain>
    </source>
</reference>
<dbReference type="PANTHER" id="PTHR48111:SF52">
    <property type="entry name" value="TRANSCRIPTIONAL REGULATORY PROTEIN YVRH"/>
    <property type="match status" value="1"/>
</dbReference>
<evidence type="ECO:0000256" key="5">
    <source>
        <dbReference type="ARBA" id="ARBA00023125"/>
    </source>
</evidence>
<dbReference type="GO" id="GO:0000976">
    <property type="term" value="F:transcription cis-regulatory region binding"/>
    <property type="evidence" value="ECO:0007669"/>
    <property type="project" value="TreeGrafter"/>
</dbReference>
<evidence type="ECO:0000256" key="2">
    <source>
        <dbReference type="ARBA" id="ARBA00022553"/>
    </source>
</evidence>
<protein>
    <submittedName>
        <fullName evidence="11">DNA-binding response regulator</fullName>
    </submittedName>
</protein>
<feature type="DNA-binding region" description="OmpR/PhoB-type" evidence="8">
    <location>
        <begin position="133"/>
        <end position="232"/>
    </location>
</feature>